<organism evidence="3 4">
    <name type="scientific">Saccharopolyspora elongata</name>
    <dbReference type="NCBI Taxonomy" id="2530387"/>
    <lineage>
        <taxon>Bacteria</taxon>
        <taxon>Bacillati</taxon>
        <taxon>Actinomycetota</taxon>
        <taxon>Actinomycetes</taxon>
        <taxon>Pseudonocardiales</taxon>
        <taxon>Pseudonocardiaceae</taxon>
        <taxon>Saccharopolyspora</taxon>
    </lineage>
</organism>
<keyword evidence="4" id="KW-1185">Reference proteome</keyword>
<feature type="transmembrane region" description="Helical" evidence="2">
    <location>
        <begin position="20"/>
        <end position="41"/>
    </location>
</feature>
<protein>
    <submittedName>
        <fullName evidence="3">Uncharacterized protein</fullName>
    </submittedName>
</protein>
<name>A0A4V2YJV5_9PSEU</name>
<evidence type="ECO:0000256" key="1">
    <source>
        <dbReference type="SAM" id="MobiDB-lite"/>
    </source>
</evidence>
<accession>A0A4V2YJV5</accession>
<feature type="transmembrane region" description="Helical" evidence="2">
    <location>
        <begin position="48"/>
        <end position="67"/>
    </location>
</feature>
<keyword evidence="2" id="KW-0812">Transmembrane</keyword>
<dbReference type="AlphaFoldDB" id="A0A4V2YJV5"/>
<keyword evidence="2" id="KW-0472">Membrane</keyword>
<dbReference type="EMBL" id="SMKW01000071">
    <property type="protein sequence ID" value="TDD40277.1"/>
    <property type="molecule type" value="Genomic_DNA"/>
</dbReference>
<keyword evidence="2" id="KW-1133">Transmembrane helix</keyword>
<feature type="region of interest" description="Disordered" evidence="1">
    <location>
        <begin position="92"/>
        <end position="115"/>
    </location>
</feature>
<reference evidence="3 4" key="1">
    <citation type="submission" date="2019-03" db="EMBL/GenBank/DDBJ databases">
        <title>Draft genome sequences of novel Actinobacteria.</title>
        <authorList>
            <person name="Sahin N."/>
            <person name="Ay H."/>
            <person name="Saygin H."/>
        </authorList>
    </citation>
    <scope>NUCLEOTIDE SEQUENCE [LARGE SCALE GENOMIC DNA]</scope>
    <source>
        <strain evidence="3 4">7K502</strain>
    </source>
</reference>
<evidence type="ECO:0000313" key="3">
    <source>
        <dbReference type="EMBL" id="TDD40277.1"/>
    </source>
</evidence>
<dbReference type="Proteomes" id="UP000294947">
    <property type="component" value="Unassembled WGS sequence"/>
</dbReference>
<gene>
    <name evidence="3" type="ORF">E1288_35700</name>
</gene>
<comment type="caution">
    <text evidence="3">The sequence shown here is derived from an EMBL/GenBank/DDBJ whole genome shotgun (WGS) entry which is preliminary data.</text>
</comment>
<proteinExistence type="predicted"/>
<sequence>MFNLFIYLRADRIAPCQAAWWWVVVAHSIASVVLAVAIQLFQVNWLRIVLAAMGIVSVFLAIYAGLHAATLEMILQMVLVGSVPWLFNLDRGSVKSPDRPGVDAAEEAMSHEGAQ</sequence>
<dbReference type="RefSeq" id="WP_132493104.1">
    <property type="nucleotide sequence ID" value="NZ_SMKW01000071.1"/>
</dbReference>
<evidence type="ECO:0000313" key="4">
    <source>
        <dbReference type="Proteomes" id="UP000294947"/>
    </source>
</evidence>
<feature type="compositionally biased region" description="Basic and acidic residues" evidence="1">
    <location>
        <begin position="92"/>
        <end position="101"/>
    </location>
</feature>
<evidence type="ECO:0000256" key="2">
    <source>
        <dbReference type="SAM" id="Phobius"/>
    </source>
</evidence>